<keyword evidence="9" id="KW-1185">Reference proteome</keyword>
<accession>A0A0H5BWZ3</accession>
<organism evidence="8 9">
    <name type="scientific">Candidatus Westeberhardia cardiocondylae</name>
    <dbReference type="NCBI Taxonomy" id="1594731"/>
    <lineage>
        <taxon>Bacteria</taxon>
        <taxon>Pseudomonadati</taxon>
        <taxon>Pseudomonadota</taxon>
        <taxon>Gammaproteobacteria</taxon>
        <taxon>Enterobacterales</taxon>
        <taxon>Enterobacteriaceae</taxon>
        <taxon>ant endosymbionts</taxon>
        <taxon>Candidatus Westeberhardia</taxon>
    </lineage>
</organism>
<keyword evidence="4" id="KW-0238">DNA-binding</keyword>
<feature type="domain" description="TACO1/YebC-like second and third" evidence="6">
    <location>
        <begin position="84"/>
        <end position="240"/>
    </location>
</feature>
<dbReference type="InterPro" id="IPR048300">
    <property type="entry name" value="TACO1_YebC-like_2nd/3rd_dom"/>
</dbReference>
<feature type="region of interest" description="Disordered" evidence="5">
    <location>
        <begin position="1"/>
        <end position="22"/>
    </location>
</feature>
<evidence type="ECO:0000256" key="2">
    <source>
        <dbReference type="ARBA" id="ARBA00023015"/>
    </source>
</evidence>
<dbReference type="SUPFAM" id="SSF75625">
    <property type="entry name" value="YebC-like"/>
    <property type="match status" value="1"/>
</dbReference>
<comment type="similarity">
    <text evidence="1 4">Belongs to the TACO1 family.</text>
</comment>
<dbReference type="GO" id="GO:0006355">
    <property type="term" value="P:regulation of DNA-templated transcription"/>
    <property type="evidence" value="ECO:0007669"/>
    <property type="project" value="UniProtKB-UniRule"/>
</dbReference>
<dbReference type="Proteomes" id="UP000242753">
    <property type="component" value="Chromosome I"/>
</dbReference>
<evidence type="ECO:0000259" key="7">
    <source>
        <dbReference type="Pfam" id="PF20772"/>
    </source>
</evidence>
<dbReference type="RefSeq" id="WP_281263790.1">
    <property type="nucleotide sequence ID" value="NZ_LN774881.1"/>
</dbReference>
<evidence type="ECO:0000256" key="3">
    <source>
        <dbReference type="ARBA" id="ARBA00023163"/>
    </source>
</evidence>
<keyword evidence="4" id="KW-0963">Cytoplasm</keyword>
<reference evidence="9" key="1">
    <citation type="submission" date="2015-01" db="EMBL/GenBank/DDBJ databases">
        <authorList>
            <person name="Manzano-Marin A."/>
            <person name="Manzano-Marin A."/>
        </authorList>
    </citation>
    <scope>NUCLEOTIDE SEQUENCE [LARGE SCALE GENOMIC DNA]</scope>
    <source>
        <strain evidence="9">obscurior</strain>
    </source>
</reference>
<dbReference type="PANTHER" id="PTHR12532">
    <property type="entry name" value="TRANSLATIONAL ACTIVATOR OF CYTOCHROME C OXIDASE 1"/>
    <property type="match status" value="1"/>
</dbReference>
<dbReference type="InterPro" id="IPR026564">
    <property type="entry name" value="Transcrip_reg_TACO1-like_dom3"/>
</dbReference>
<dbReference type="STRING" id="1594731.WEOB_311"/>
<keyword evidence="2 4" id="KW-0805">Transcription regulation</keyword>
<dbReference type="Pfam" id="PF01709">
    <property type="entry name" value="Transcrip_reg"/>
    <property type="match status" value="1"/>
</dbReference>
<keyword evidence="3 4" id="KW-0804">Transcription</keyword>
<name>A0A0H5BWZ3_9ENTR</name>
<evidence type="ECO:0000313" key="8">
    <source>
        <dbReference type="EMBL" id="CEN32247.1"/>
    </source>
</evidence>
<dbReference type="Gene3D" id="3.30.70.980">
    <property type="match status" value="2"/>
</dbReference>
<dbReference type="InterPro" id="IPR029072">
    <property type="entry name" value="YebC-like"/>
</dbReference>
<proteinExistence type="inferred from homology"/>
<dbReference type="GO" id="GO:0003677">
    <property type="term" value="F:DNA binding"/>
    <property type="evidence" value="ECO:0007669"/>
    <property type="project" value="UniProtKB-UniRule"/>
</dbReference>
<dbReference type="InterPro" id="IPR049083">
    <property type="entry name" value="TACO1_YebC_N"/>
</dbReference>
<dbReference type="InterPro" id="IPR017856">
    <property type="entry name" value="Integrase-like_N"/>
</dbReference>
<dbReference type="PANTHER" id="PTHR12532:SF0">
    <property type="entry name" value="TRANSLATIONAL ACTIVATOR OF CYTOCHROME C OXIDASE 1"/>
    <property type="match status" value="1"/>
</dbReference>
<dbReference type="InterPro" id="IPR002876">
    <property type="entry name" value="Transcrip_reg_TACO1-like"/>
</dbReference>
<protein>
    <recommendedName>
        <fullName evidence="4">Probable transcriptional regulatory protein WEOB_311</fullName>
    </recommendedName>
</protein>
<dbReference type="AlphaFoldDB" id="A0A0H5BWZ3"/>
<evidence type="ECO:0000256" key="1">
    <source>
        <dbReference type="ARBA" id="ARBA00008724"/>
    </source>
</evidence>
<dbReference type="Pfam" id="PF20772">
    <property type="entry name" value="TACO1_YebC_N"/>
    <property type="match status" value="1"/>
</dbReference>
<gene>
    <name evidence="8" type="primary">yebC</name>
    <name evidence="8" type="ORF">WEOB_311</name>
</gene>
<dbReference type="HAMAP" id="MF_00693">
    <property type="entry name" value="Transcrip_reg_TACO1"/>
    <property type="match status" value="1"/>
</dbReference>
<dbReference type="KEGG" id="wca:WEOB_311"/>
<dbReference type="GO" id="GO:0005737">
    <property type="term" value="C:cytoplasm"/>
    <property type="evidence" value="ECO:0007669"/>
    <property type="project" value="UniProtKB-SubCell"/>
</dbReference>
<feature type="domain" description="TACO1/YebC-like N-terminal" evidence="7">
    <location>
        <begin position="5"/>
        <end position="71"/>
    </location>
</feature>
<comment type="subcellular location">
    <subcellularLocation>
        <location evidence="4">Cytoplasm</location>
    </subcellularLocation>
</comment>
<evidence type="ECO:0000256" key="4">
    <source>
        <dbReference type="HAMAP-Rule" id="MF_00693"/>
    </source>
</evidence>
<evidence type="ECO:0000256" key="5">
    <source>
        <dbReference type="SAM" id="MobiDB-lite"/>
    </source>
</evidence>
<dbReference type="EMBL" id="LN774881">
    <property type="protein sequence ID" value="CEN32247.1"/>
    <property type="molecule type" value="Genomic_DNA"/>
</dbReference>
<dbReference type="Gene3D" id="1.10.10.200">
    <property type="match status" value="1"/>
</dbReference>
<sequence>MAGHSKWANIKHRKESQDKKKEKKFTKIIQKLKTISKIYKNDIRFNKKIRSIINQNSSINIPKNILKKAISNDNNIHNCKKIYATYEGYGPGGIAIIIECFIKNRNQITSKLRNSFSKFGGNLSTNGSVTYLFKKTVVITLPYSFQKNKIKDKQIIEFIRKSGAEYTKTFEKNKINIYTTKKNTKNIKNKLKSFGLISSSSRIINTPTVYLNVQKKYINKFTSLINTIQSFKEVKTIYHNGKFNVLKN</sequence>
<evidence type="ECO:0000259" key="6">
    <source>
        <dbReference type="Pfam" id="PF01709"/>
    </source>
</evidence>
<evidence type="ECO:0000313" key="9">
    <source>
        <dbReference type="Proteomes" id="UP000242753"/>
    </source>
</evidence>